<dbReference type="InterPro" id="IPR000847">
    <property type="entry name" value="LysR_HTH_N"/>
</dbReference>
<gene>
    <name evidence="6" type="ORF">AGR7A_Cc10008</name>
</gene>
<dbReference type="SUPFAM" id="SSF53850">
    <property type="entry name" value="Periplasmic binding protein-like II"/>
    <property type="match status" value="1"/>
</dbReference>
<accession>A0A1S7TIC0</accession>
<dbReference type="GO" id="GO:0005829">
    <property type="term" value="C:cytosol"/>
    <property type="evidence" value="ECO:0007669"/>
    <property type="project" value="TreeGrafter"/>
</dbReference>
<dbReference type="PROSITE" id="PS50931">
    <property type="entry name" value="HTH_LYSR"/>
    <property type="match status" value="1"/>
</dbReference>
<dbReference type="Gene3D" id="1.10.10.10">
    <property type="entry name" value="Winged helix-like DNA-binding domain superfamily/Winged helix DNA-binding domain"/>
    <property type="match status" value="1"/>
</dbReference>
<dbReference type="Pfam" id="PF00126">
    <property type="entry name" value="HTH_1"/>
    <property type="match status" value="1"/>
</dbReference>
<dbReference type="InterPro" id="IPR005119">
    <property type="entry name" value="LysR_subst-bd"/>
</dbReference>
<dbReference type="GO" id="GO:0003677">
    <property type="term" value="F:DNA binding"/>
    <property type="evidence" value="ECO:0007669"/>
    <property type="project" value="UniProtKB-KW"/>
</dbReference>
<name>A0A1S7TIC0_9HYPH</name>
<dbReference type="Gene3D" id="3.40.190.290">
    <property type="match status" value="1"/>
</dbReference>
<keyword evidence="7" id="KW-1185">Reference proteome</keyword>
<evidence type="ECO:0000259" key="5">
    <source>
        <dbReference type="PROSITE" id="PS50931"/>
    </source>
</evidence>
<sequence length="297" mass="32678">MQPITMKYVLAVARYGSIAEAASRLNVAGSAISRQIVKIEEQLGVELFERRSRGMVPSAAGEIFVAHARRSELEAARTIHEINELRGPHRGHVRIAAFDGFALDPLPSLMTEFRSAHPQVTFDLWLGDSFEISRQVKDGETDIGVIFNHPAPRGVEVVHVSRRQVSIVVPMKHPLATRSSVSLKDVARYPLALPNKSRTQRQMIDTAFAMHAISIEPVLSSNSVSAMRQFAKSSGAIVLSSSRKEDEAYAEGLMVVPIHDDGITQSVIHVIVMERRTLPSAAREFLELVVSALRSGD</sequence>
<dbReference type="InterPro" id="IPR036388">
    <property type="entry name" value="WH-like_DNA-bd_sf"/>
</dbReference>
<evidence type="ECO:0000313" key="6">
    <source>
        <dbReference type="EMBL" id="CVI54300.1"/>
    </source>
</evidence>
<reference evidence="6" key="1">
    <citation type="submission" date="2016-01" db="EMBL/GenBank/DDBJ databases">
        <authorList>
            <person name="Regsiter A."/>
            <person name="william w."/>
        </authorList>
    </citation>
    <scope>NUCLEOTIDE SEQUENCE</scope>
    <source>
        <strain evidence="6">NCPPB 1641</strain>
    </source>
</reference>
<keyword evidence="4" id="KW-0804">Transcription</keyword>
<protein>
    <submittedName>
        <fullName evidence="6">Transcriptional regulator</fullName>
    </submittedName>
</protein>
<dbReference type="EMBL" id="FCNP01000001">
    <property type="protein sequence ID" value="CVI54300.1"/>
    <property type="molecule type" value="Genomic_DNA"/>
</dbReference>
<dbReference type="GO" id="GO:0003700">
    <property type="term" value="F:DNA-binding transcription factor activity"/>
    <property type="evidence" value="ECO:0007669"/>
    <property type="project" value="InterPro"/>
</dbReference>
<evidence type="ECO:0000256" key="3">
    <source>
        <dbReference type="ARBA" id="ARBA00023125"/>
    </source>
</evidence>
<keyword evidence="2" id="KW-0805">Transcription regulation</keyword>
<dbReference type="InterPro" id="IPR036390">
    <property type="entry name" value="WH_DNA-bd_sf"/>
</dbReference>
<dbReference type="Proteomes" id="UP000192140">
    <property type="component" value="Unassembled WGS sequence"/>
</dbReference>
<dbReference type="PANTHER" id="PTHR30419">
    <property type="entry name" value="HTH-TYPE TRANSCRIPTIONAL REGULATOR YBHD"/>
    <property type="match status" value="1"/>
</dbReference>
<keyword evidence="3" id="KW-0238">DNA-binding</keyword>
<proteinExistence type="inferred from homology"/>
<dbReference type="PANTHER" id="PTHR30419:SF8">
    <property type="entry name" value="NITROGEN ASSIMILATION TRANSCRIPTIONAL ACTIVATOR-RELATED"/>
    <property type="match status" value="1"/>
</dbReference>
<evidence type="ECO:0000256" key="4">
    <source>
        <dbReference type="ARBA" id="ARBA00023163"/>
    </source>
</evidence>
<dbReference type="AlphaFoldDB" id="A0A1S7TIC0"/>
<evidence type="ECO:0000256" key="1">
    <source>
        <dbReference type="ARBA" id="ARBA00009437"/>
    </source>
</evidence>
<comment type="caution">
    <text evidence="6">The sequence shown here is derived from an EMBL/GenBank/DDBJ whole genome shotgun (WGS) entry which is preliminary data.</text>
</comment>
<dbReference type="Pfam" id="PF03466">
    <property type="entry name" value="LysR_substrate"/>
    <property type="match status" value="1"/>
</dbReference>
<evidence type="ECO:0000313" key="7">
    <source>
        <dbReference type="Proteomes" id="UP000192140"/>
    </source>
</evidence>
<dbReference type="InterPro" id="IPR050950">
    <property type="entry name" value="HTH-type_LysR_regulators"/>
</dbReference>
<dbReference type="SUPFAM" id="SSF46785">
    <property type="entry name" value="Winged helix' DNA-binding domain"/>
    <property type="match status" value="1"/>
</dbReference>
<dbReference type="PRINTS" id="PR00039">
    <property type="entry name" value="HTHLYSR"/>
</dbReference>
<comment type="similarity">
    <text evidence="1">Belongs to the LysR transcriptional regulatory family.</text>
</comment>
<organism evidence="6 7">
    <name type="scientific">Agrobacterium deltaense NCPPB 1641</name>
    <dbReference type="NCBI Taxonomy" id="1183425"/>
    <lineage>
        <taxon>Bacteria</taxon>
        <taxon>Pseudomonadati</taxon>
        <taxon>Pseudomonadota</taxon>
        <taxon>Alphaproteobacteria</taxon>
        <taxon>Hyphomicrobiales</taxon>
        <taxon>Rhizobiaceae</taxon>
        <taxon>Rhizobium/Agrobacterium group</taxon>
        <taxon>Agrobacterium</taxon>
    </lineage>
</organism>
<feature type="domain" description="HTH lysR-type" evidence="5">
    <location>
        <begin position="1"/>
        <end position="58"/>
    </location>
</feature>
<dbReference type="RefSeq" id="WP_162935804.1">
    <property type="nucleotide sequence ID" value="NZ_LT009775.1"/>
</dbReference>
<evidence type="ECO:0000256" key="2">
    <source>
        <dbReference type="ARBA" id="ARBA00023015"/>
    </source>
</evidence>